<dbReference type="InterPro" id="IPR005519">
    <property type="entry name" value="Acid_phosphat_B-like"/>
</dbReference>
<dbReference type="ExpressionAtlas" id="A0A2K3CUN8">
    <property type="expression patterns" value="baseline"/>
</dbReference>
<dbReference type="Gene3D" id="3.40.50.1000">
    <property type="entry name" value="HAD superfamily/HAD-like"/>
    <property type="match status" value="2"/>
</dbReference>
<dbReference type="Gramene" id="PNW72003">
    <property type="protein sequence ID" value="PNW72003"/>
    <property type="gene ID" value="CHLRE_16g686500v5"/>
</dbReference>
<dbReference type="GeneID" id="66056767"/>
<dbReference type="RefSeq" id="XP_042915919.1">
    <property type="nucleotide sequence ID" value="XM_043071575.1"/>
</dbReference>
<evidence type="ECO:0000256" key="1">
    <source>
        <dbReference type="SAM" id="MobiDB-lite"/>
    </source>
</evidence>
<dbReference type="PANTHER" id="PTHR31284">
    <property type="entry name" value="ACID PHOSPHATASE-LIKE PROTEIN"/>
    <property type="match status" value="1"/>
</dbReference>
<feature type="region of interest" description="Disordered" evidence="1">
    <location>
        <begin position="328"/>
        <end position="366"/>
    </location>
</feature>
<dbReference type="Pfam" id="PF03767">
    <property type="entry name" value="Acid_phosphat_B"/>
    <property type="match status" value="2"/>
</dbReference>
<dbReference type="Proteomes" id="UP000006906">
    <property type="component" value="Chromosome 16"/>
</dbReference>
<gene>
    <name evidence="2" type="ORF">CHLRE_16g686500v5</name>
</gene>
<sequence>MHRTRSSPLEACSNGGTSEKVALLVEEEPVKPSPEDPAELAAQASAALEASRRAFACRVVAGGLGVLFIVLLACQGLNSSTSPDTARSFSSHCLSSSGGGVVGPRGSLLHFDPSCTVELREYFDGAYFAEVRRVADAATAYFRALVARQNRQDQLAGAAAPRASRGTVVFDIDETALSNLDTFFSRAAPWSRLLGMGPAADDCVHPHLEYMPFAGAPASPPLVLMAGKGAAGEGAPGAAAGEGGAAAGGPRLCASPPLKAMLDLYEFLAASNFTLVFLTGRSEDARAQTAANLAEAGYGNLCSAPSGTAAAAAAGALSLSAAFDAATAPSRSSGADGSAGGPLRRRQLAQQQEATATAASGTGSSTSGLAAPCYEALLMRQVGDERLASVFKAEARAALTAGGAGGGHVIVGNIGDQYSDLVGEAAGAASFKLPNPVYTLL</sequence>
<dbReference type="InParanoid" id="A0A2K3CUN8"/>
<feature type="compositionally biased region" description="Low complexity" evidence="1">
    <location>
        <begin position="348"/>
        <end position="366"/>
    </location>
</feature>
<accession>A0A2K3CUN8</accession>
<evidence type="ECO:0000313" key="3">
    <source>
        <dbReference type="Proteomes" id="UP000006906"/>
    </source>
</evidence>
<dbReference type="EMBL" id="CM008977">
    <property type="protein sequence ID" value="PNW72003.1"/>
    <property type="molecule type" value="Genomic_DNA"/>
</dbReference>
<keyword evidence="3" id="KW-1185">Reference proteome</keyword>
<organism evidence="2 3">
    <name type="scientific">Chlamydomonas reinhardtii</name>
    <name type="common">Chlamydomonas smithii</name>
    <dbReference type="NCBI Taxonomy" id="3055"/>
    <lineage>
        <taxon>Eukaryota</taxon>
        <taxon>Viridiplantae</taxon>
        <taxon>Chlorophyta</taxon>
        <taxon>core chlorophytes</taxon>
        <taxon>Chlorophyceae</taxon>
        <taxon>CS clade</taxon>
        <taxon>Chlamydomonadales</taxon>
        <taxon>Chlamydomonadaceae</taxon>
        <taxon>Chlamydomonas</taxon>
    </lineage>
</organism>
<evidence type="ECO:0008006" key="4">
    <source>
        <dbReference type="Google" id="ProtNLM"/>
    </source>
</evidence>
<dbReference type="AlphaFoldDB" id="A0A2K3CUN8"/>
<proteinExistence type="predicted"/>
<dbReference type="PANTHER" id="PTHR31284:SF10">
    <property type="entry name" value="ACID PHOSPHATASE-LIKE PROTEIN"/>
    <property type="match status" value="1"/>
</dbReference>
<dbReference type="KEGG" id="cre:CHLRE_16g686500v5"/>
<dbReference type="InterPro" id="IPR023214">
    <property type="entry name" value="HAD_sf"/>
</dbReference>
<dbReference type="OrthoDB" id="59415at2759"/>
<reference evidence="2 3" key="1">
    <citation type="journal article" date="2007" name="Science">
        <title>The Chlamydomonas genome reveals the evolution of key animal and plant functions.</title>
        <authorList>
            <person name="Merchant S.S."/>
            <person name="Prochnik S.E."/>
            <person name="Vallon O."/>
            <person name="Harris E.H."/>
            <person name="Karpowicz S.J."/>
            <person name="Witman G.B."/>
            <person name="Terry A."/>
            <person name="Salamov A."/>
            <person name="Fritz-Laylin L.K."/>
            <person name="Marechal-Drouard L."/>
            <person name="Marshall W.F."/>
            <person name="Qu L.H."/>
            <person name="Nelson D.R."/>
            <person name="Sanderfoot A.A."/>
            <person name="Spalding M.H."/>
            <person name="Kapitonov V.V."/>
            <person name="Ren Q."/>
            <person name="Ferris P."/>
            <person name="Lindquist E."/>
            <person name="Shapiro H."/>
            <person name="Lucas S.M."/>
            <person name="Grimwood J."/>
            <person name="Schmutz J."/>
            <person name="Cardol P."/>
            <person name="Cerutti H."/>
            <person name="Chanfreau G."/>
            <person name="Chen C.L."/>
            <person name="Cognat V."/>
            <person name="Croft M.T."/>
            <person name="Dent R."/>
            <person name="Dutcher S."/>
            <person name="Fernandez E."/>
            <person name="Fukuzawa H."/>
            <person name="Gonzalez-Ballester D."/>
            <person name="Gonzalez-Halphen D."/>
            <person name="Hallmann A."/>
            <person name="Hanikenne M."/>
            <person name="Hippler M."/>
            <person name="Inwood W."/>
            <person name="Jabbari K."/>
            <person name="Kalanon M."/>
            <person name="Kuras R."/>
            <person name="Lefebvre P.A."/>
            <person name="Lemaire S.D."/>
            <person name="Lobanov A.V."/>
            <person name="Lohr M."/>
            <person name="Manuell A."/>
            <person name="Meier I."/>
            <person name="Mets L."/>
            <person name="Mittag M."/>
            <person name="Mittelmeier T."/>
            <person name="Moroney J.V."/>
            <person name="Moseley J."/>
            <person name="Napoli C."/>
            <person name="Nedelcu A.M."/>
            <person name="Niyogi K."/>
            <person name="Novoselov S.V."/>
            <person name="Paulsen I.T."/>
            <person name="Pazour G."/>
            <person name="Purton S."/>
            <person name="Ral J.P."/>
            <person name="Riano-Pachon D.M."/>
            <person name="Riekhof W."/>
            <person name="Rymarquis L."/>
            <person name="Schroda M."/>
            <person name="Stern D."/>
            <person name="Umen J."/>
            <person name="Willows R."/>
            <person name="Wilson N."/>
            <person name="Zimmer S.L."/>
            <person name="Allmer J."/>
            <person name="Balk J."/>
            <person name="Bisova K."/>
            <person name="Chen C.J."/>
            <person name="Elias M."/>
            <person name="Gendler K."/>
            <person name="Hauser C."/>
            <person name="Lamb M.R."/>
            <person name="Ledford H."/>
            <person name="Long J.C."/>
            <person name="Minagawa J."/>
            <person name="Page M.D."/>
            <person name="Pan J."/>
            <person name="Pootakham W."/>
            <person name="Roje S."/>
            <person name="Rose A."/>
            <person name="Stahlberg E."/>
            <person name="Terauchi A.M."/>
            <person name="Yang P."/>
            <person name="Ball S."/>
            <person name="Bowler C."/>
            <person name="Dieckmann C.L."/>
            <person name="Gladyshev V.N."/>
            <person name="Green P."/>
            <person name="Jorgensen R."/>
            <person name="Mayfield S."/>
            <person name="Mueller-Roeber B."/>
            <person name="Rajamani S."/>
            <person name="Sayre R.T."/>
            <person name="Brokstein P."/>
            <person name="Dubchak I."/>
            <person name="Goodstein D."/>
            <person name="Hornick L."/>
            <person name="Huang Y.W."/>
            <person name="Jhaveri J."/>
            <person name="Luo Y."/>
            <person name="Martinez D."/>
            <person name="Ngau W.C."/>
            <person name="Otillar B."/>
            <person name="Poliakov A."/>
            <person name="Porter A."/>
            <person name="Szajkowski L."/>
            <person name="Werner G."/>
            <person name="Zhou K."/>
            <person name="Grigoriev I.V."/>
            <person name="Rokhsar D.S."/>
            <person name="Grossman A.R."/>
        </authorList>
    </citation>
    <scope>NUCLEOTIDE SEQUENCE [LARGE SCALE GENOMIC DNA]</scope>
    <source>
        <strain evidence="3">CC-503</strain>
    </source>
</reference>
<protein>
    <recommendedName>
        <fullName evidence="4">Acid phosphatase</fullName>
    </recommendedName>
</protein>
<name>A0A2K3CUN8_CHLRE</name>
<evidence type="ECO:0000313" key="2">
    <source>
        <dbReference type="EMBL" id="PNW72003.1"/>
    </source>
</evidence>